<dbReference type="KEGG" id="lgi:LOTGIDRAFT_158297"/>
<dbReference type="OMA" id="MSTISYR"/>
<feature type="region of interest" description="Disordered" evidence="2">
    <location>
        <begin position="335"/>
        <end position="365"/>
    </location>
</feature>
<feature type="region of interest" description="Disordered" evidence="2">
    <location>
        <begin position="201"/>
        <end position="222"/>
    </location>
</feature>
<dbReference type="AlphaFoldDB" id="V4A7W9"/>
<evidence type="ECO:0000256" key="2">
    <source>
        <dbReference type="SAM" id="MobiDB-lite"/>
    </source>
</evidence>
<dbReference type="InterPro" id="IPR002209">
    <property type="entry name" value="Fibroblast_GF_fam"/>
</dbReference>
<dbReference type="InterPro" id="IPR056378">
    <property type="entry name" value="Let-756-like_FGF"/>
</dbReference>
<dbReference type="SMART" id="SM00442">
    <property type="entry name" value="FGF"/>
    <property type="match status" value="1"/>
</dbReference>
<evidence type="ECO:0008006" key="5">
    <source>
        <dbReference type="Google" id="ProtNLM"/>
    </source>
</evidence>
<dbReference type="PANTHER" id="PTHR11486">
    <property type="entry name" value="FIBROBLAST GROWTH FACTOR"/>
    <property type="match status" value="1"/>
</dbReference>
<dbReference type="RefSeq" id="XP_009049255.1">
    <property type="nucleotide sequence ID" value="XM_009051007.1"/>
</dbReference>
<feature type="compositionally biased region" description="Basic residues" evidence="2">
    <location>
        <begin position="259"/>
        <end position="306"/>
    </location>
</feature>
<protein>
    <recommendedName>
        <fullName evidence="5">Fibroblast growth factor</fullName>
    </recommendedName>
</protein>
<gene>
    <name evidence="3" type="ORF">LOTGIDRAFT_158297</name>
</gene>
<dbReference type="Pfam" id="PF00167">
    <property type="entry name" value="FGF"/>
    <property type="match status" value="1"/>
</dbReference>
<dbReference type="STRING" id="225164.V4A7W9"/>
<feature type="compositionally biased region" description="Polar residues" evidence="2">
    <location>
        <begin position="340"/>
        <end position="365"/>
    </location>
</feature>
<comment type="similarity">
    <text evidence="1">Belongs to the heparin-binding growth factors family.</text>
</comment>
<reference evidence="3 4" key="1">
    <citation type="journal article" date="2013" name="Nature">
        <title>Insights into bilaterian evolution from three spiralian genomes.</title>
        <authorList>
            <person name="Simakov O."/>
            <person name="Marletaz F."/>
            <person name="Cho S.J."/>
            <person name="Edsinger-Gonzales E."/>
            <person name="Havlak P."/>
            <person name="Hellsten U."/>
            <person name="Kuo D.H."/>
            <person name="Larsson T."/>
            <person name="Lv J."/>
            <person name="Arendt D."/>
            <person name="Savage R."/>
            <person name="Osoegawa K."/>
            <person name="de Jong P."/>
            <person name="Grimwood J."/>
            <person name="Chapman J.A."/>
            <person name="Shapiro H."/>
            <person name="Aerts A."/>
            <person name="Otillar R.P."/>
            <person name="Terry A.Y."/>
            <person name="Boore J.L."/>
            <person name="Grigoriev I.V."/>
            <person name="Lindberg D.R."/>
            <person name="Seaver E.C."/>
            <person name="Weisblat D.A."/>
            <person name="Putnam N.H."/>
            <person name="Rokhsar D.S."/>
        </authorList>
    </citation>
    <scope>NUCLEOTIDE SEQUENCE [LARGE SCALE GENOMIC DNA]</scope>
</reference>
<organism evidence="3 4">
    <name type="scientific">Lottia gigantea</name>
    <name type="common">Giant owl limpet</name>
    <dbReference type="NCBI Taxonomy" id="225164"/>
    <lineage>
        <taxon>Eukaryota</taxon>
        <taxon>Metazoa</taxon>
        <taxon>Spiralia</taxon>
        <taxon>Lophotrochozoa</taxon>
        <taxon>Mollusca</taxon>
        <taxon>Gastropoda</taxon>
        <taxon>Patellogastropoda</taxon>
        <taxon>Lottioidea</taxon>
        <taxon>Lottiidae</taxon>
        <taxon>Lottia</taxon>
    </lineage>
</organism>
<dbReference type="CDD" id="cd00058">
    <property type="entry name" value="beta-trefoil_FGF"/>
    <property type="match status" value="1"/>
</dbReference>
<evidence type="ECO:0000313" key="4">
    <source>
        <dbReference type="Proteomes" id="UP000030746"/>
    </source>
</evidence>
<dbReference type="Gene3D" id="2.80.10.50">
    <property type="match status" value="1"/>
</dbReference>
<name>V4A7W9_LOTGI</name>
<accession>V4A7W9</accession>
<dbReference type="InterPro" id="IPR008996">
    <property type="entry name" value="IL1/FGF"/>
</dbReference>
<proteinExistence type="inferred from homology"/>
<evidence type="ECO:0000313" key="3">
    <source>
        <dbReference type="EMBL" id="ESP00064.1"/>
    </source>
</evidence>
<dbReference type="OrthoDB" id="6109950at2759"/>
<evidence type="ECO:0000256" key="1">
    <source>
        <dbReference type="ARBA" id="ARBA00007936"/>
    </source>
</evidence>
<dbReference type="SUPFAM" id="SSF50353">
    <property type="entry name" value="Cytokine"/>
    <property type="match status" value="1"/>
</dbReference>
<sequence>MSNQPATGVALSHTGNLPLPVPPIPYPTPHIGQPPSWSNSQEDRKFYLQNKVGHYLEILPDGRVRGNPGEKTIYGIIMFLSWYTFSKDAIVIKGYASDLYLCMNNSSIIYASRNVTKDCAFMQQLTKDKLYDVYYHTNYKEKRKKFFLGIDHSGNMKPGLFATKTQKVSQFISSPTTQIELQKATKARKKLARKPPSVLVTPKNRRISDPVKIERNKRRRRRRNWCKKLRRIRKNPQKYIDRCKYHCGILQKMIDNIKKHKKRCERDRKRRRRKRPRQRKSRRRSNRSIRHRKSKRRSRRGRKRKTICGDQIRRGRLGRRQLHKCKIETAKKRLREKLEGTTQSTSSNVPAKTQTDRNIQTSSAS</sequence>
<dbReference type="EMBL" id="KB200869">
    <property type="protein sequence ID" value="ESP00064.1"/>
    <property type="molecule type" value="Genomic_DNA"/>
</dbReference>
<dbReference type="CTD" id="20237669"/>
<dbReference type="GO" id="GO:0008083">
    <property type="term" value="F:growth factor activity"/>
    <property type="evidence" value="ECO:0007669"/>
    <property type="project" value="InterPro"/>
</dbReference>
<feature type="compositionally biased region" description="Basic residues" evidence="2">
    <location>
        <begin position="314"/>
        <end position="323"/>
    </location>
</feature>
<dbReference type="Proteomes" id="UP000030746">
    <property type="component" value="Unassembled WGS sequence"/>
</dbReference>
<dbReference type="HOGENOM" id="CLU_759271_0_0_1"/>
<feature type="region of interest" description="Disordered" evidence="2">
    <location>
        <begin position="259"/>
        <end position="323"/>
    </location>
</feature>
<dbReference type="GeneID" id="20237669"/>
<keyword evidence="4" id="KW-1185">Reference proteome</keyword>